<name>A0ABS4RCZ2_9BACI</name>
<evidence type="ECO:0000313" key="3">
    <source>
        <dbReference type="Proteomes" id="UP001519293"/>
    </source>
</evidence>
<accession>A0ABS4RCZ2</accession>
<evidence type="ECO:0000256" key="1">
    <source>
        <dbReference type="SAM" id="MobiDB-lite"/>
    </source>
</evidence>
<organism evidence="2 3">
    <name type="scientific">Cytobacillus eiseniae</name>
    <dbReference type="NCBI Taxonomy" id="762947"/>
    <lineage>
        <taxon>Bacteria</taxon>
        <taxon>Bacillati</taxon>
        <taxon>Bacillota</taxon>
        <taxon>Bacilli</taxon>
        <taxon>Bacillales</taxon>
        <taxon>Bacillaceae</taxon>
        <taxon>Cytobacillus</taxon>
    </lineage>
</organism>
<feature type="region of interest" description="Disordered" evidence="1">
    <location>
        <begin position="65"/>
        <end position="88"/>
    </location>
</feature>
<feature type="compositionally biased region" description="Basic and acidic residues" evidence="1">
    <location>
        <begin position="70"/>
        <end position="81"/>
    </location>
</feature>
<comment type="caution">
    <text evidence="2">The sequence shown here is derived from an EMBL/GenBank/DDBJ whole genome shotgun (WGS) entry which is preliminary data.</text>
</comment>
<protein>
    <submittedName>
        <fullName evidence="2">Uncharacterized protein</fullName>
    </submittedName>
</protein>
<dbReference type="Proteomes" id="UP001519293">
    <property type="component" value="Unassembled WGS sequence"/>
</dbReference>
<dbReference type="EMBL" id="JAGIKZ010000005">
    <property type="protein sequence ID" value="MBP2240753.1"/>
    <property type="molecule type" value="Genomic_DNA"/>
</dbReference>
<keyword evidence="3" id="KW-1185">Reference proteome</keyword>
<proteinExistence type="predicted"/>
<sequence length="88" mass="10258">MLTPDKHKTSLLKGVLFLSKRLDLYPRGVGAAAERKQNISYDLVPDNGARFFLSYIRRTSIQFTNNQSLQEDRNEKKNVPERRRKSFS</sequence>
<reference evidence="2 3" key="1">
    <citation type="submission" date="2021-03" db="EMBL/GenBank/DDBJ databases">
        <title>Genomic Encyclopedia of Type Strains, Phase IV (KMG-IV): sequencing the most valuable type-strain genomes for metagenomic binning, comparative biology and taxonomic classification.</title>
        <authorList>
            <person name="Goeker M."/>
        </authorList>
    </citation>
    <scope>NUCLEOTIDE SEQUENCE [LARGE SCALE GENOMIC DNA]</scope>
    <source>
        <strain evidence="2 3">DSM 26675</strain>
    </source>
</reference>
<gene>
    <name evidence="2" type="ORF">J2Z40_001312</name>
</gene>
<evidence type="ECO:0000313" key="2">
    <source>
        <dbReference type="EMBL" id="MBP2240753.1"/>
    </source>
</evidence>